<dbReference type="OMA" id="CISEAFV"/>
<keyword evidence="6" id="KW-0539">Nucleus</keyword>
<dbReference type="PANTHER" id="PTHR46266">
    <property type="entry name" value="TRANSCRIPTION FACTOR TT8"/>
    <property type="match status" value="1"/>
</dbReference>
<dbReference type="Gramene" id="KFK30628">
    <property type="protein sequence ID" value="KFK30628"/>
    <property type="gene ID" value="AALP_AA6G006500"/>
</dbReference>
<organism evidence="9 10">
    <name type="scientific">Arabis alpina</name>
    <name type="common">Alpine rock-cress</name>
    <dbReference type="NCBI Taxonomy" id="50452"/>
    <lineage>
        <taxon>Eukaryota</taxon>
        <taxon>Viridiplantae</taxon>
        <taxon>Streptophyta</taxon>
        <taxon>Embryophyta</taxon>
        <taxon>Tracheophyta</taxon>
        <taxon>Spermatophyta</taxon>
        <taxon>Magnoliopsida</taxon>
        <taxon>eudicotyledons</taxon>
        <taxon>Gunneridae</taxon>
        <taxon>Pentapetalae</taxon>
        <taxon>rosids</taxon>
        <taxon>malvids</taxon>
        <taxon>Brassicales</taxon>
        <taxon>Brassicaceae</taxon>
        <taxon>Arabideae</taxon>
        <taxon>Arabis</taxon>
    </lineage>
</organism>
<feature type="region of interest" description="Disordered" evidence="7">
    <location>
        <begin position="286"/>
        <end position="305"/>
    </location>
</feature>
<evidence type="ECO:0000259" key="8">
    <source>
        <dbReference type="PROSITE" id="PS50888"/>
    </source>
</evidence>
<evidence type="ECO:0000256" key="2">
    <source>
        <dbReference type="ARBA" id="ARBA00023015"/>
    </source>
</evidence>
<dbReference type="SMART" id="SM00353">
    <property type="entry name" value="HLH"/>
    <property type="match status" value="1"/>
</dbReference>
<dbReference type="InterPro" id="IPR054502">
    <property type="entry name" value="bHLH-TF_ACT-like_plant"/>
</dbReference>
<evidence type="ECO:0000256" key="3">
    <source>
        <dbReference type="ARBA" id="ARBA00023125"/>
    </source>
</evidence>
<dbReference type="GO" id="GO:0080090">
    <property type="term" value="P:regulation of primary metabolic process"/>
    <property type="evidence" value="ECO:0007669"/>
    <property type="project" value="UniProtKB-ARBA"/>
</dbReference>
<gene>
    <name evidence="9" type="ordered locus">AALP_Aa6g006500</name>
</gene>
<dbReference type="PROSITE" id="PS50888">
    <property type="entry name" value="BHLH"/>
    <property type="match status" value="1"/>
</dbReference>
<dbReference type="InterPro" id="IPR036638">
    <property type="entry name" value="HLH_DNA-bd_sf"/>
</dbReference>
<evidence type="ECO:0000256" key="4">
    <source>
        <dbReference type="ARBA" id="ARBA00023159"/>
    </source>
</evidence>
<dbReference type="InterPro" id="IPR011598">
    <property type="entry name" value="bHLH_dom"/>
</dbReference>
<accession>A0A087GL76</accession>
<evidence type="ECO:0000256" key="1">
    <source>
        <dbReference type="ARBA" id="ARBA00004123"/>
    </source>
</evidence>
<dbReference type="InterPro" id="IPR045896">
    <property type="entry name" value="MYC1-like_bHLH"/>
</dbReference>
<keyword evidence="4" id="KW-0010">Activator</keyword>
<keyword evidence="5" id="KW-0804">Transcription</keyword>
<keyword evidence="10" id="KW-1185">Reference proteome</keyword>
<dbReference type="Pfam" id="PF14215">
    <property type="entry name" value="bHLH-MYC_N"/>
    <property type="match status" value="1"/>
</dbReference>
<dbReference type="AlphaFoldDB" id="A0A087GL76"/>
<feature type="region of interest" description="Disordered" evidence="7">
    <location>
        <begin position="347"/>
        <end position="367"/>
    </location>
</feature>
<evidence type="ECO:0000313" key="10">
    <source>
        <dbReference type="Proteomes" id="UP000029120"/>
    </source>
</evidence>
<dbReference type="PANTHER" id="PTHR46266:SF1">
    <property type="entry name" value="TRANSCRIPTION FACTOR MYC1"/>
    <property type="match status" value="1"/>
</dbReference>
<evidence type="ECO:0000313" key="9">
    <source>
        <dbReference type="EMBL" id="KFK30628.1"/>
    </source>
</evidence>
<reference evidence="10" key="1">
    <citation type="journal article" date="2015" name="Nat. Plants">
        <title>Genome expansion of Arabis alpina linked with retrotransposition and reduced symmetric DNA methylation.</title>
        <authorList>
            <person name="Willing E.M."/>
            <person name="Rawat V."/>
            <person name="Mandakova T."/>
            <person name="Maumus F."/>
            <person name="James G.V."/>
            <person name="Nordstroem K.J."/>
            <person name="Becker C."/>
            <person name="Warthmann N."/>
            <person name="Chica C."/>
            <person name="Szarzynska B."/>
            <person name="Zytnicki M."/>
            <person name="Albani M.C."/>
            <person name="Kiefer C."/>
            <person name="Bergonzi S."/>
            <person name="Castaings L."/>
            <person name="Mateos J.L."/>
            <person name="Berns M.C."/>
            <person name="Bujdoso N."/>
            <person name="Piofczyk T."/>
            <person name="de Lorenzo L."/>
            <person name="Barrero-Sicilia C."/>
            <person name="Mateos I."/>
            <person name="Piednoel M."/>
            <person name="Hagmann J."/>
            <person name="Chen-Min-Tao R."/>
            <person name="Iglesias-Fernandez R."/>
            <person name="Schuster S.C."/>
            <person name="Alonso-Blanco C."/>
            <person name="Roudier F."/>
            <person name="Carbonero P."/>
            <person name="Paz-Ares J."/>
            <person name="Davis S.J."/>
            <person name="Pecinka A."/>
            <person name="Quesneville H."/>
            <person name="Colot V."/>
            <person name="Lysak M.A."/>
            <person name="Weigel D."/>
            <person name="Coupland G."/>
            <person name="Schneeberger K."/>
        </authorList>
    </citation>
    <scope>NUCLEOTIDE SEQUENCE [LARGE SCALE GENOMIC DNA]</scope>
    <source>
        <strain evidence="10">cv. Pajares</strain>
    </source>
</reference>
<evidence type="ECO:0000256" key="6">
    <source>
        <dbReference type="ARBA" id="ARBA00023242"/>
    </source>
</evidence>
<sequence>MSLTMDDSVEVGRGGRSKAQNSLLRKQLALAVRSVQWSYAIFWSSSPTQSGVLEWGEGSYNGDIKKRKKIYEAHCKYGLQRSKQLRKLYLCMLEGDTSSTTHHDDYDDGDDDGGRNSTTMMLSPDDLSDEEWYYLVSMSYVFSPSQCLPGRALATGETIWLCNAQYAETKLFSRSLLARSASIQTVVCFPLLGGVIELGVTELISEDPNVLQHIKSCLLETSKPDCSLNHFSVHQDNDEEKNQMRIKTSEGNSMLEENHEILLGLSDEDLHYKRTITTVLKHAANRSRRNDKNIHHRRPNVDSGSSFFRWKRHEQPKSNVLQPPSQNVLRKILHDVPLMHSTDTKRMFPSQRFGLNQDDPNSDRRRENEKFSVLRTMVPTVNEVDKESILNNTIKYLQELEARVEELESCMGSVNFTERQKMTTKNLNDSVLIEETSGNYDDSTKIDGNSGETEQVFRDQTHLSVKLEETEVVIEVRCSYRDYIVADIMETLSNLHMDAFSVRSHTLNGFLTLNLKAKFRGAAVASVGMIKRELRRVIDFLESIWDVSLPSASSFPSVLM</sequence>
<dbReference type="GO" id="GO:0005634">
    <property type="term" value="C:nucleus"/>
    <property type="evidence" value="ECO:0007669"/>
    <property type="project" value="UniProtKB-SubCell"/>
</dbReference>
<protein>
    <recommendedName>
        <fullName evidence="8">BHLH domain-containing protein</fullName>
    </recommendedName>
</protein>
<dbReference type="CDD" id="cd18918">
    <property type="entry name" value="bHLH_AtMYC1_like"/>
    <property type="match status" value="1"/>
</dbReference>
<dbReference type="eggNOG" id="ENOG502QT7W">
    <property type="taxonomic scope" value="Eukaryota"/>
</dbReference>
<name>A0A087GL76_ARAAL</name>
<keyword evidence="3" id="KW-0238">DNA-binding</keyword>
<dbReference type="SUPFAM" id="SSF47459">
    <property type="entry name" value="HLH, helix-loop-helix DNA-binding domain"/>
    <property type="match status" value="1"/>
</dbReference>
<dbReference type="Proteomes" id="UP000029120">
    <property type="component" value="Chromosome 6"/>
</dbReference>
<feature type="domain" description="BHLH" evidence="8">
    <location>
        <begin position="351"/>
        <end position="400"/>
    </location>
</feature>
<evidence type="ECO:0000256" key="5">
    <source>
        <dbReference type="ARBA" id="ARBA00023163"/>
    </source>
</evidence>
<dbReference type="Pfam" id="PF00010">
    <property type="entry name" value="HLH"/>
    <property type="match status" value="1"/>
</dbReference>
<proteinExistence type="predicted"/>
<evidence type="ECO:0000256" key="7">
    <source>
        <dbReference type="SAM" id="MobiDB-lite"/>
    </source>
</evidence>
<dbReference type="Pfam" id="PF22754">
    <property type="entry name" value="bHLH-TF_ACT-like_plant"/>
    <property type="match status" value="1"/>
</dbReference>
<comment type="subcellular location">
    <subcellularLocation>
        <location evidence="1">Nucleus</location>
    </subcellularLocation>
</comment>
<dbReference type="OrthoDB" id="690068at2759"/>
<dbReference type="EMBL" id="CM002874">
    <property type="protein sequence ID" value="KFK30628.1"/>
    <property type="molecule type" value="Genomic_DNA"/>
</dbReference>
<keyword evidence="2" id="KW-0805">Transcription regulation</keyword>
<dbReference type="Gene3D" id="4.10.280.10">
    <property type="entry name" value="Helix-loop-helix DNA-binding domain"/>
    <property type="match status" value="1"/>
</dbReference>
<dbReference type="InterPro" id="IPR025610">
    <property type="entry name" value="MYC/MYB_N"/>
</dbReference>
<dbReference type="GO" id="GO:0046983">
    <property type="term" value="F:protein dimerization activity"/>
    <property type="evidence" value="ECO:0007669"/>
    <property type="project" value="InterPro"/>
</dbReference>